<keyword evidence="10 13" id="KW-0675">Receptor</keyword>
<evidence type="ECO:0000256" key="11">
    <source>
        <dbReference type="ARBA" id="ARBA00023180"/>
    </source>
</evidence>
<dbReference type="RefSeq" id="XP_030615626.1">
    <property type="nucleotide sequence ID" value="XM_030759766.1"/>
</dbReference>
<evidence type="ECO:0000256" key="13">
    <source>
        <dbReference type="RuleBase" id="RU000688"/>
    </source>
</evidence>
<dbReference type="AlphaFoldDB" id="A0A7F8K0J5"/>
<feature type="transmembrane region" description="Helical" evidence="14">
    <location>
        <begin position="210"/>
        <end position="231"/>
    </location>
</feature>
<evidence type="ECO:0000256" key="8">
    <source>
        <dbReference type="ARBA" id="ARBA00023040"/>
    </source>
</evidence>
<comment type="subcellular location">
    <subcellularLocation>
        <location evidence="2">Cell membrane</location>
        <topology evidence="2">Multi-pass membrane protein</topology>
    </subcellularLocation>
</comment>
<comment type="similarity">
    <text evidence="13">Belongs to the G-protein coupled receptor 1 family.</text>
</comment>
<dbReference type="InParanoid" id="A0A7F8K0J5"/>
<dbReference type="KEGG" id="dle:111176040"/>
<gene>
    <name evidence="18" type="primary">LOC111176040</name>
</gene>
<dbReference type="PANTHER" id="PTHR26453">
    <property type="entry name" value="OLFACTORY RECEPTOR"/>
    <property type="match status" value="1"/>
</dbReference>
<comment type="function">
    <text evidence="1">Putative odorant or sperm cell receptor.</text>
</comment>
<dbReference type="InterPro" id="IPR031161">
    <property type="entry name" value="Peptidase_M60_dom"/>
</dbReference>
<evidence type="ECO:0000313" key="18">
    <source>
        <dbReference type="RefSeq" id="XP_030615626.1"/>
    </source>
</evidence>
<keyword evidence="9 14" id="KW-0472">Membrane</keyword>
<evidence type="ECO:0000256" key="9">
    <source>
        <dbReference type="ARBA" id="ARBA00023136"/>
    </source>
</evidence>
<dbReference type="Proteomes" id="UP000248483">
    <property type="component" value="Unplaced"/>
</dbReference>
<dbReference type="FunFam" id="1.20.1070.10:FF:000010">
    <property type="entry name" value="Olfactory receptor"/>
    <property type="match status" value="1"/>
</dbReference>
<dbReference type="GO" id="GO:0004984">
    <property type="term" value="F:olfactory receptor activity"/>
    <property type="evidence" value="ECO:0007669"/>
    <property type="project" value="InterPro"/>
</dbReference>
<keyword evidence="17" id="KW-1185">Reference proteome</keyword>
<feature type="transmembrane region" description="Helical" evidence="14">
    <location>
        <begin position="311"/>
        <end position="337"/>
    </location>
</feature>
<evidence type="ECO:0000259" key="16">
    <source>
        <dbReference type="PROSITE" id="PS51723"/>
    </source>
</evidence>
<dbReference type="Pfam" id="PF13402">
    <property type="entry name" value="Peptidase_M60"/>
    <property type="match status" value="1"/>
</dbReference>
<keyword evidence="4" id="KW-0716">Sensory transduction</keyword>
<evidence type="ECO:0000256" key="14">
    <source>
        <dbReference type="SAM" id="Phobius"/>
    </source>
</evidence>
<organism evidence="17 18">
    <name type="scientific">Delphinapterus leucas</name>
    <name type="common">Beluga whale</name>
    <dbReference type="NCBI Taxonomy" id="9749"/>
    <lineage>
        <taxon>Eukaryota</taxon>
        <taxon>Metazoa</taxon>
        <taxon>Chordata</taxon>
        <taxon>Craniata</taxon>
        <taxon>Vertebrata</taxon>
        <taxon>Euteleostomi</taxon>
        <taxon>Mammalia</taxon>
        <taxon>Eutheria</taxon>
        <taxon>Laurasiatheria</taxon>
        <taxon>Artiodactyla</taxon>
        <taxon>Whippomorpha</taxon>
        <taxon>Cetacea</taxon>
        <taxon>Odontoceti</taxon>
        <taxon>Monodontidae</taxon>
        <taxon>Delphinapterus</taxon>
    </lineage>
</organism>
<feature type="transmembrane region" description="Helical" evidence="14">
    <location>
        <begin position="171"/>
        <end position="190"/>
    </location>
</feature>
<evidence type="ECO:0000256" key="12">
    <source>
        <dbReference type="ARBA" id="ARBA00023224"/>
    </source>
</evidence>
<feature type="transmembrane region" description="Helical" evidence="14">
    <location>
        <begin position="243"/>
        <end position="276"/>
    </location>
</feature>
<dbReference type="PROSITE" id="PS50262">
    <property type="entry name" value="G_PROTEIN_RECEP_F1_2"/>
    <property type="match status" value="1"/>
</dbReference>
<dbReference type="GeneID" id="111176040"/>
<dbReference type="GO" id="GO:0004930">
    <property type="term" value="F:G protein-coupled receptor activity"/>
    <property type="evidence" value="ECO:0007669"/>
    <property type="project" value="UniProtKB-KW"/>
</dbReference>
<sequence>MCHVQSVPVFLDETIIRSKGIWGLFHEMGRNLKHSGWIIHPHTSGAMCNLWSVYVSETVLDIPGNQAHSRLSPQNREQRIKMHMDKGTPLSDWNMWMALETYLQVPLGSQCADSARNATMPCGFLPQGFAESPHLGLMLFLLLLAVHLATLSRNLLILVAVALVPSRPPMLLFLCQLSAIELCYMLAVVPRSLAHLASPASPISFLGCTVQMQMFVALGGAECFLLAAMAYDRYVAICHPLRYAAVVAPGLCTRLALACCCLGGLVVSVGLTVAVFNLPFCGSHLLVPFFGDITALRHLACTQSYAEELHLLGACLVLLLRPSLLILAFHGAIAAALSHLRSPRGRRKAASTCASHLAITFLHYGCSTFTYMRPKASYSPWQDRTLALAYTNVTPLLYPLIYSLCNGKIMAATRWVLNPRAGSV</sequence>
<dbReference type="InterPro" id="IPR017452">
    <property type="entry name" value="GPCR_Rhodpsn_7TM"/>
</dbReference>
<keyword evidence="7 14" id="KW-1133">Transmembrane helix</keyword>
<keyword evidence="11" id="KW-0325">Glycoprotein</keyword>
<dbReference type="Pfam" id="PF13853">
    <property type="entry name" value="7tm_4"/>
    <property type="match status" value="1"/>
</dbReference>
<feature type="domain" description="Peptidase M60" evidence="16">
    <location>
        <begin position="1"/>
        <end position="110"/>
    </location>
</feature>
<name>A0A7F8K0J5_DELLE</name>
<dbReference type="SUPFAM" id="SSF81321">
    <property type="entry name" value="Family A G protein-coupled receptor-like"/>
    <property type="match status" value="1"/>
</dbReference>
<dbReference type="PRINTS" id="PR00245">
    <property type="entry name" value="OLFACTORYR"/>
</dbReference>
<dbReference type="InterPro" id="IPR000276">
    <property type="entry name" value="GPCR_Rhodpsn"/>
</dbReference>
<dbReference type="InterPro" id="IPR000725">
    <property type="entry name" value="Olfact_rcpt"/>
</dbReference>
<evidence type="ECO:0000313" key="17">
    <source>
        <dbReference type="Proteomes" id="UP000248483"/>
    </source>
</evidence>
<evidence type="ECO:0000256" key="7">
    <source>
        <dbReference type="ARBA" id="ARBA00022989"/>
    </source>
</evidence>
<feature type="transmembrane region" description="Helical" evidence="14">
    <location>
        <begin position="135"/>
        <end position="164"/>
    </location>
</feature>
<dbReference type="GO" id="GO:0005886">
    <property type="term" value="C:plasma membrane"/>
    <property type="evidence" value="ECO:0007669"/>
    <property type="project" value="UniProtKB-SubCell"/>
</dbReference>
<keyword evidence="6" id="KW-0552">Olfaction</keyword>
<accession>A0A7F8K0J5</accession>
<dbReference type="PROSITE" id="PS00237">
    <property type="entry name" value="G_PROTEIN_RECEP_F1_1"/>
    <property type="match status" value="1"/>
</dbReference>
<evidence type="ECO:0000259" key="15">
    <source>
        <dbReference type="PROSITE" id="PS50262"/>
    </source>
</evidence>
<evidence type="ECO:0000256" key="10">
    <source>
        <dbReference type="ARBA" id="ARBA00023170"/>
    </source>
</evidence>
<evidence type="ECO:0000256" key="4">
    <source>
        <dbReference type="ARBA" id="ARBA00022606"/>
    </source>
</evidence>
<keyword evidence="12 13" id="KW-0807">Transducer</keyword>
<evidence type="ECO:0000256" key="1">
    <source>
        <dbReference type="ARBA" id="ARBA00003929"/>
    </source>
</evidence>
<evidence type="ECO:0000256" key="3">
    <source>
        <dbReference type="ARBA" id="ARBA00022475"/>
    </source>
</evidence>
<feature type="transmembrane region" description="Helical" evidence="14">
    <location>
        <begin position="349"/>
        <end position="372"/>
    </location>
</feature>
<dbReference type="Gene3D" id="1.20.1070.10">
    <property type="entry name" value="Rhodopsin 7-helix transmembrane proteins"/>
    <property type="match status" value="1"/>
</dbReference>
<reference evidence="18" key="1">
    <citation type="submission" date="2025-08" db="UniProtKB">
        <authorList>
            <consortium name="RefSeq"/>
        </authorList>
    </citation>
    <scope>IDENTIFICATION</scope>
    <source>
        <tissue evidence="18">Blood</tissue>
    </source>
</reference>
<proteinExistence type="inferred from homology"/>
<dbReference type="PRINTS" id="PR00237">
    <property type="entry name" value="GPCRRHODOPSN"/>
</dbReference>
<protein>
    <submittedName>
        <fullName evidence="18">Olfactory receptor 10AC1-like</fullName>
    </submittedName>
</protein>
<keyword evidence="8 13" id="KW-0297">G-protein coupled receptor</keyword>
<keyword evidence="5 13" id="KW-0812">Transmembrane</keyword>
<feature type="domain" description="G-protein coupled receptors family 1 profile" evidence="15">
    <location>
        <begin position="153"/>
        <end position="402"/>
    </location>
</feature>
<dbReference type="PROSITE" id="PS51723">
    <property type="entry name" value="PEPTIDASE_M60"/>
    <property type="match status" value="1"/>
</dbReference>
<evidence type="ECO:0000256" key="5">
    <source>
        <dbReference type="ARBA" id="ARBA00022692"/>
    </source>
</evidence>
<evidence type="ECO:0000256" key="2">
    <source>
        <dbReference type="ARBA" id="ARBA00004651"/>
    </source>
</evidence>
<evidence type="ECO:0000256" key="6">
    <source>
        <dbReference type="ARBA" id="ARBA00022725"/>
    </source>
</evidence>
<feature type="transmembrane region" description="Helical" evidence="14">
    <location>
        <begin position="387"/>
        <end position="405"/>
    </location>
</feature>
<keyword evidence="3" id="KW-1003">Cell membrane</keyword>